<dbReference type="SUPFAM" id="SSF141371">
    <property type="entry name" value="PilZ domain-like"/>
    <property type="match status" value="1"/>
</dbReference>
<reference evidence="2" key="1">
    <citation type="submission" date="2020-08" db="EMBL/GenBank/DDBJ databases">
        <title>Genome public.</title>
        <authorList>
            <person name="Liu C."/>
            <person name="Sun Q."/>
        </authorList>
    </citation>
    <scope>NUCLEOTIDE SEQUENCE</scope>
    <source>
        <strain evidence="2">NSJ-28</strain>
    </source>
</reference>
<dbReference type="EMBL" id="JACOPL010000005">
    <property type="protein sequence ID" value="MBC5725122.1"/>
    <property type="molecule type" value="Genomic_DNA"/>
</dbReference>
<dbReference type="Gene3D" id="2.40.10.220">
    <property type="entry name" value="predicted glycosyltransferase like domains"/>
    <property type="match status" value="1"/>
</dbReference>
<organism evidence="2 3">
    <name type="scientific">Agathobaculum faecis</name>
    <dbReference type="NCBI Taxonomy" id="2763013"/>
    <lineage>
        <taxon>Bacteria</taxon>
        <taxon>Bacillati</taxon>
        <taxon>Bacillota</taxon>
        <taxon>Clostridia</taxon>
        <taxon>Eubacteriales</taxon>
        <taxon>Butyricicoccaceae</taxon>
        <taxon>Agathobaculum</taxon>
    </lineage>
</organism>
<dbReference type="AlphaFoldDB" id="A0A923LWC4"/>
<keyword evidence="3" id="KW-1185">Reference proteome</keyword>
<name>A0A923LWC4_9FIRM</name>
<comment type="caution">
    <text evidence="2">The sequence shown here is derived from an EMBL/GenBank/DDBJ whole genome shotgun (WGS) entry which is preliminary data.</text>
</comment>
<evidence type="ECO:0000313" key="3">
    <source>
        <dbReference type="Proteomes" id="UP000606499"/>
    </source>
</evidence>
<dbReference type="InterPro" id="IPR009875">
    <property type="entry name" value="PilZ_domain"/>
</dbReference>
<dbReference type="Pfam" id="PF07238">
    <property type="entry name" value="PilZ"/>
    <property type="match status" value="1"/>
</dbReference>
<gene>
    <name evidence="2" type="ORF">H8S45_06580</name>
</gene>
<accession>A0A923LWC4</accession>
<proteinExistence type="predicted"/>
<dbReference type="Proteomes" id="UP000606499">
    <property type="component" value="Unassembled WGS sequence"/>
</dbReference>
<dbReference type="RefSeq" id="WP_054327120.1">
    <property type="nucleotide sequence ID" value="NZ_JACOPL010000005.1"/>
</dbReference>
<dbReference type="GO" id="GO:0035438">
    <property type="term" value="F:cyclic-di-GMP binding"/>
    <property type="evidence" value="ECO:0007669"/>
    <property type="project" value="InterPro"/>
</dbReference>
<sequence length="198" mass="22342">MHHPQPEKRFVILSDDQKTLASAILMEQKGQQKVFELTSKPICDLSALPAINILSINSENFMAWRGRVAGIQNTCLYFVAEEHIGPHLRRHLRIPIMLRTYLYPLSGDSARLPVITHDVSCGGISLYASRPLAPGFRFEIAIPFSSPPLLLSAQVIRVISEEQQLYACAFSDLLPQEEALLQEGIFEYDLHHKIKTVH</sequence>
<evidence type="ECO:0000313" key="2">
    <source>
        <dbReference type="EMBL" id="MBC5725122.1"/>
    </source>
</evidence>
<protein>
    <submittedName>
        <fullName evidence="2">PilZ domain-containing protein</fullName>
    </submittedName>
</protein>
<evidence type="ECO:0000259" key="1">
    <source>
        <dbReference type="Pfam" id="PF07238"/>
    </source>
</evidence>
<feature type="domain" description="PilZ" evidence="1">
    <location>
        <begin position="88"/>
        <end position="186"/>
    </location>
</feature>